<dbReference type="OrthoDB" id="5581181at2759"/>
<evidence type="ECO:0000256" key="2">
    <source>
        <dbReference type="ARBA" id="ARBA00022618"/>
    </source>
</evidence>
<dbReference type="AlphaFoldDB" id="A0A9P4S9F5"/>
<comment type="caution">
    <text evidence="8">The sequence shown here is derived from an EMBL/GenBank/DDBJ whole genome shotgun (WGS) entry which is preliminary data.</text>
</comment>
<dbReference type="PANTHER" id="PTHR45957:SF1">
    <property type="entry name" value="ANAPHASE-PROMOTING COMPLEX SUBUNIT 2"/>
    <property type="match status" value="1"/>
</dbReference>
<evidence type="ECO:0000259" key="7">
    <source>
        <dbReference type="PROSITE" id="PS50069"/>
    </source>
</evidence>
<dbReference type="Gene3D" id="3.30.230.130">
    <property type="entry name" value="Cullin, Chain C, Domain 2"/>
    <property type="match status" value="1"/>
</dbReference>
<dbReference type="InterPro" id="IPR036388">
    <property type="entry name" value="WH-like_DNA-bd_sf"/>
</dbReference>
<evidence type="ECO:0000256" key="3">
    <source>
        <dbReference type="ARBA" id="ARBA00022776"/>
    </source>
</evidence>
<keyword evidence="9" id="KW-1185">Reference proteome</keyword>
<dbReference type="InterPro" id="IPR036390">
    <property type="entry name" value="WH_DNA-bd_sf"/>
</dbReference>
<keyword evidence="5" id="KW-0131">Cell cycle</keyword>
<evidence type="ECO:0000256" key="5">
    <source>
        <dbReference type="ARBA" id="ARBA00023306"/>
    </source>
</evidence>
<dbReference type="SUPFAM" id="SSF46785">
    <property type="entry name" value="Winged helix' DNA-binding domain"/>
    <property type="match status" value="1"/>
</dbReference>
<evidence type="ECO:0000313" key="9">
    <source>
        <dbReference type="Proteomes" id="UP000799429"/>
    </source>
</evidence>
<dbReference type="EMBL" id="MU006096">
    <property type="protein sequence ID" value="KAF2838523.1"/>
    <property type="molecule type" value="Genomic_DNA"/>
</dbReference>
<sequence>MATAIPPQTSNRTLLFSSIFPSSSVSHTTPTPIATPILGSTAPGQSFGGFGPQATFSQDADQSQDIARDIIRREKAWSIATRFLSSAVQYAGQSQSGATRRGREVDVALRLLLAGAREGTEQLELVEWYSHEVREHYLKGVREGVRELWRSEILIQDAGNTLAETISRLHAIQAAYLQPLVEHIIPIIREGEPRQSTETAEDAPTPSKLTAKKFTRDLHALFVHSIPQQRYSKTLAFLLYDAGCRLFRLHSEKTADAKEATEEMQSIRKQVPALLRGLQEVGLGDDRAQRAFAHAMDKLMDEFIISHYMKVDWYGKSSVTRRLRQWVKEGFAPFVKEVMQALGASDEPVTAGEVQQWQDMAIGRLGRARVDNLFDYIVAWDNSLGAVLDLKEYIASPIARTQLTSTFSNQISRRLLHAGATTTHIIDIYIFVIRAFTELDPKCVLLDRVARPIRRYLKDREDTPRVIISSLLTDTPEDATEPPKPDHHRTEISLEVAKEIMDAPSNINADHDFDWGNMNWTPDPIDAGPEYKAGRSDDVLSYLLSLYDRDDFIAELKTILGEHLLRNDTGIFDREIILLELFKKRLGDDKLQACEVMLRDVEDSRRIDASIRAGRGAVVAEGAAIEAVAEDKRAPGLHAQILSSFFWPPLREETFCIPPEIKEQQEKYERGFEAIKGMRKLHWLHALGRVKVELAFEDRKADCDVATWQAAVIYAFQDEKGDAEGVLQVQRTVQQLVEQLEMDEALVRQALAFWVAKYVLRETSPGSDTFSVLERLPTTTQGQDLTPTVEDTPTVSAVKTQEDLLMENMGIYRQFVMGMLTNGGNMDARRVHMMLKMTVPGGFPFAVEDVAMLLRMLESEGAVVRLGEVWGMKR</sequence>
<evidence type="ECO:0000256" key="6">
    <source>
        <dbReference type="PROSITE-ProRule" id="PRU00330"/>
    </source>
</evidence>
<dbReference type="InterPro" id="IPR057975">
    <property type="entry name" value="TPR_ANAPC2"/>
</dbReference>
<accession>A0A9P4S9F5</accession>
<evidence type="ECO:0000256" key="1">
    <source>
        <dbReference type="ARBA" id="ARBA00016068"/>
    </source>
</evidence>
<keyword evidence="3" id="KW-0498">Mitosis</keyword>
<dbReference type="Pfam" id="PF26557">
    <property type="entry name" value="Cullin_AB"/>
    <property type="match status" value="1"/>
</dbReference>
<dbReference type="PANTHER" id="PTHR45957">
    <property type="entry name" value="ANAPHASE-PROMOTING COMPLEX SUBUNIT 2"/>
    <property type="match status" value="1"/>
</dbReference>
<dbReference type="InterPro" id="IPR016158">
    <property type="entry name" value="Cullin_homology"/>
</dbReference>
<name>A0A9P4S9F5_9PEZI</name>
<gene>
    <name evidence="8" type="ORF">M501DRAFT_955128</name>
</gene>
<keyword evidence="2" id="KW-0132">Cell division</keyword>
<dbReference type="GO" id="GO:0005680">
    <property type="term" value="C:anaphase-promoting complex"/>
    <property type="evidence" value="ECO:0007669"/>
    <property type="project" value="TreeGrafter"/>
</dbReference>
<dbReference type="PROSITE" id="PS50069">
    <property type="entry name" value="CULLIN_2"/>
    <property type="match status" value="1"/>
</dbReference>
<evidence type="ECO:0000313" key="8">
    <source>
        <dbReference type="EMBL" id="KAF2838523.1"/>
    </source>
</evidence>
<dbReference type="InterPro" id="IPR059120">
    <property type="entry name" value="Cullin-like_AB"/>
</dbReference>
<reference evidence="8" key="1">
    <citation type="journal article" date="2020" name="Stud. Mycol.">
        <title>101 Dothideomycetes genomes: a test case for predicting lifestyles and emergence of pathogens.</title>
        <authorList>
            <person name="Haridas S."/>
            <person name="Albert R."/>
            <person name="Binder M."/>
            <person name="Bloem J."/>
            <person name="Labutti K."/>
            <person name="Salamov A."/>
            <person name="Andreopoulos B."/>
            <person name="Baker S."/>
            <person name="Barry K."/>
            <person name="Bills G."/>
            <person name="Bluhm B."/>
            <person name="Cannon C."/>
            <person name="Castanera R."/>
            <person name="Culley D."/>
            <person name="Daum C."/>
            <person name="Ezra D."/>
            <person name="Gonzalez J."/>
            <person name="Henrissat B."/>
            <person name="Kuo A."/>
            <person name="Liang C."/>
            <person name="Lipzen A."/>
            <person name="Lutzoni F."/>
            <person name="Magnuson J."/>
            <person name="Mondo S."/>
            <person name="Nolan M."/>
            <person name="Ohm R."/>
            <person name="Pangilinan J."/>
            <person name="Park H.-J."/>
            <person name="Ramirez L."/>
            <person name="Alfaro M."/>
            <person name="Sun H."/>
            <person name="Tritt A."/>
            <person name="Yoshinaga Y."/>
            <person name="Zwiers L.-H."/>
            <person name="Turgeon B."/>
            <person name="Goodwin S."/>
            <person name="Spatafora J."/>
            <person name="Crous P."/>
            <person name="Grigoriev I."/>
        </authorList>
    </citation>
    <scope>NUCLEOTIDE SEQUENCE</scope>
    <source>
        <strain evidence="8">CBS 101060</strain>
    </source>
</reference>
<dbReference type="InterPro" id="IPR044554">
    <property type="entry name" value="ANAPC2"/>
</dbReference>
<dbReference type="SMART" id="SM00182">
    <property type="entry name" value="CULLIN"/>
    <property type="match status" value="1"/>
</dbReference>
<comment type="similarity">
    <text evidence="6">Belongs to the cullin family.</text>
</comment>
<protein>
    <recommendedName>
        <fullName evidence="1">Anaphase-promoting complex subunit 2</fullName>
    </recommendedName>
</protein>
<dbReference type="Pfam" id="PF25773">
    <property type="entry name" value="TPR_ANAPC2"/>
    <property type="match status" value="1"/>
</dbReference>
<organism evidence="8 9">
    <name type="scientific">Patellaria atrata CBS 101060</name>
    <dbReference type="NCBI Taxonomy" id="1346257"/>
    <lineage>
        <taxon>Eukaryota</taxon>
        <taxon>Fungi</taxon>
        <taxon>Dikarya</taxon>
        <taxon>Ascomycota</taxon>
        <taxon>Pezizomycotina</taxon>
        <taxon>Dothideomycetes</taxon>
        <taxon>Dothideomycetes incertae sedis</taxon>
        <taxon>Patellariales</taxon>
        <taxon>Patellariaceae</taxon>
        <taxon>Patellaria</taxon>
    </lineage>
</organism>
<dbReference type="GO" id="GO:0006511">
    <property type="term" value="P:ubiquitin-dependent protein catabolic process"/>
    <property type="evidence" value="ECO:0007669"/>
    <property type="project" value="InterPro"/>
</dbReference>
<dbReference type="Gene3D" id="1.10.10.10">
    <property type="entry name" value="Winged helix-like DNA-binding domain superfamily/Winged helix DNA-binding domain"/>
    <property type="match status" value="1"/>
</dbReference>
<dbReference type="SMART" id="SM01013">
    <property type="entry name" value="APC2"/>
    <property type="match status" value="1"/>
</dbReference>
<feature type="domain" description="Cullin family profile" evidence="7">
    <location>
        <begin position="537"/>
        <end position="755"/>
    </location>
</feature>
<dbReference type="InterPro" id="IPR036317">
    <property type="entry name" value="Cullin_homology_sf"/>
</dbReference>
<proteinExistence type="inferred from homology"/>
<dbReference type="GO" id="GO:0070979">
    <property type="term" value="P:protein K11-linked ubiquitination"/>
    <property type="evidence" value="ECO:0007669"/>
    <property type="project" value="TreeGrafter"/>
</dbReference>
<dbReference type="GO" id="GO:0007091">
    <property type="term" value="P:metaphase/anaphase transition of mitotic cell cycle"/>
    <property type="evidence" value="ECO:0007669"/>
    <property type="project" value="TreeGrafter"/>
</dbReference>
<dbReference type="GO" id="GO:0051301">
    <property type="term" value="P:cell division"/>
    <property type="evidence" value="ECO:0007669"/>
    <property type="project" value="UniProtKB-KW"/>
</dbReference>
<dbReference type="InterPro" id="IPR014786">
    <property type="entry name" value="ANAPC2_C"/>
</dbReference>
<dbReference type="Proteomes" id="UP000799429">
    <property type="component" value="Unassembled WGS sequence"/>
</dbReference>
<dbReference type="GO" id="GO:0031625">
    <property type="term" value="F:ubiquitin protein ligase binding"/>
    <property type="evidence" value="ECO:0007669"/>
    <property type="project" value="InterPro"/>
</dbReference>
<evidence type="ECO:0000256" key="4">
    <source>
        <dbReference type="ARBA" id="ARBA00022786"/>
    </source>
</evidence>
<dbReference type="Pfam" id="PF08672">
    <property type="entry name" value="ANAPC2"/>
    <property type="match status" value="1"/>
</dbReference>
<keyword evidence="4" id="KW-0833">Ubl conjugation pathway</keyword>
<dbReference type="SUPFAM" id="SSF75632">
    <property type="entry name" value="Cullin homology domain"/>
    <property type="match status" value="1"/>
</dbReference>